<keyword evidence="4 5" id="KW-0472">Membrane</keyword>
<dbReference type="InterPro" id="IPR035906">
    <property type="entry name" value="MetI-like_sf"/>
</dbReference>
<keyword evidence="9" id="KW-1185">Reference proteome</keyword>
<dbReference type="PANTHER" id="PTHR43879">
    <property type="entry name" value="ABC TRANSPORTER PERMEASE PROTEIN"/>
    <property type="match status" value="1"/>
</dbReference>
<dbReference type="Pfam" id="PF00528">
    <property type="entry name" value="BPD_transp_1"/>
    <property type="match status" value="1"/>
</dbReference>
<feature type="transmembrane region" description="Helical" evidence="5">
    <location>
        <begin position="130"/>
        <end position="154"/>
    </location>
</feature>
<proteinExistence type="inferred from homology"/>
<sequence>MATVTTPAPETQQVTGTRPSSGKPSRRTGSPGWRIFRYAVLLASLLLVLIPVYVLFVTSFKGIGDASPSRTWFFPQTWTGQNWADAWEALSPALMRTFAMVIPAAVLSSLLGSMNGFVLSRWRFPHANLVFTLILFGMFIPYQAVMIPLVQLMIDINVPNGIPSLILLHVVYGIPICTLIFRNYYETVPMELIESARVDGAGMLRTYFSVVLPISIPSFVVVLLWQFTSAWNDFLFAVFFSTANNGPVTMALNNLANGAMLSNYGVSMAGALIASLPTLLVYILLGRYFVGGLMAGSVKG</sequence>
<keyword evidence="3 5" id="KW-1133">Transmembrane helix</keyword>
<feature type="transmembrane region" description="Helical" evidence="5">
    <location>
        <begin position="97"/>
        <end position="118"/>
    </location>
</feature>
<evidence type="ECO:0000259" key="7">
    <source>
        <dbReference type="PROSITE" id="PS50928"/>
    </source>
</evidence>
<feature type="domain" description="ABC transmembrane type-1" evidence="7">
    <location>
        <begin position="94"/>
        <end position="285"/>
    </location>
</feature>
<evidence type="ECO:0000256" key="1">
    <source>
        <dbReference type="ARBA" id="ARBA00004141"/>
    </source>
</evidence>
<feature type="transmembrane region" description="Helical" evidence="5">
    <location>
        <begin position="166"/>
        <end position="185"/>
    </location>
</feature>
<evidence type="ECO:0000256" key="4">
    <source>
        <dbReference type="ARBA" id="ARBA00023136"/>
    </source>
</evidence>
<dbReference type="KEGG" id="serj:SGUI_0950"/>
<keyword evidence="5" id="KW-0813">Transport</keyword>
<feature type="compositionally biased region" description="Polar residues" evidence="6">
    <location>
        <begin position="1"/>
        <end position="23"/>
    </location>
</feature>
<gene>
    <name evidence="8" type="ORF">SGUI_0950</name>
</gene>
<accession>A0A1B1NA92</accession>
<evidence type="ECO:0000256" key="6">
    <source>
        <dbReference type="SAM" id="MobiDB-lite"/>
    </source>
</evidence>
<evidence type="ECO:0000256" key="3">
    <source>
        <dbReference type="ARBA" id="ARBA00022989"/>
    </source>
</evidence>
<dbReference type="CDD" id="cd06261">
    <property type="entry name" value="TM_PBP2"/>
    <property type="match status" value="1"/>
</dbReference>
<evidence type="ECO:0000313" key="9">
    <source>
        <dbReference type="Proteomes" id="UP000092482"/>
    </source>
</evidence>
<protein>
    <submittedName>
        <fullName evidence="8">Binding-protein-dependent transport systems inner membrane component</fullName>
    </submittedName>
</protein>
<reference evidence="8 9" key="1">
    <citation type="submission" date="2016-03" db="EMBL/GenBank/DDBJ databases">
        <title>Shallow-sea hydrothermal system.</title>
        <authorList>
            <person name="Tang K."/>
        </authorList>
    </citation>
    <scope>NUCLEOTIDE SEQUENCE [LARGE SCALE GENOMIC DNA]</scope>
    <source>
        <strain evidence="8 9">JLT9</strain>
    </source>
</reference>
<organism evidence="8 9">
    <name type="scientific">Serinicoccus hydrothermalis</name>
    <dbReference type="NCBI Taxonomy" id="1758689"/>
    <lineage>
        <taxon>Bacteria</taxon>
        <taxon>Bacillati</taxon>
        <taxon>Actinomycetota</taxon>
        <taxon>Actinomycetes</taxon>
        <taxon>Micrococcales</taxon>
        <taxon>Ornithinimicrobiaceae</taxon>
        <taxon>Serinicoccus</taxon>
    </lineage>
</organism>
<evidence type="ECO:0000256" key="2">
    <source>
        <dbReference type="ARBA" id="ARBA00022692"/>
    </source>
</evidence>
<name>A0A1B1NA92_9MICO</name>
<dbReference type="PANTHER" id="PTHR43879:SF1">
    <property type="entry name" value="GLUCOSE IMPORT SYSTEM PERMEASE PROTEIN GLCU"/>
    <property type="match status" value="1"/>
</dbReference>
<feature type="transmembrane region" description="Helical" evidence="5">
    <location>
        <begin position="264"/>
        <end position="285"/>
    </location>
</feature>
<dbReference type="GO" id="GO:0005886">
    <property type="term" value="C:plasma membrane"/>
    <property type="evidence" value="ECO:0007669"/>
    <property type="project" value="UniProtKB-SubCell"/>
</dbReference>
<dbReference type="GO" id="GO:0055085">
    <property type="term" value="P:transmembrane transport"/>
    <property type="evidence" value="ECO:0007669"/>
    <property type="project" value="InterPro"/>
</dbReference>
<feature type="transmembrane region" description="Helical" evidence="5">
    <location>
        <begin position="206"/>
        <end position="228"/>
    </location>
</feature>
<evidence type="ECO:0000256" key="5">
    <source>
        <dbReference type="RuleBase" id="RU363032"/>
    </source>
</evidence>
<dbReference type="PATRIC" id="fig|1758689.4.peg.989"/>
<dbReference type="AlphaFoldDB" id="A0A1B1NA92"/>
<dbReference type="EMBL" id="CP014989">
    <property type="protein sequence ID" value="ANS78346.1"/>
    <property type="molecule type" value="Genomic_DNA"/>
</dbReference>
<dbReference type="RefSeq" id="WP_066637001.1">
    <property type="nucleotide sequence ID" value="NZ_CP014989.1"/>
</dbReference>
<comment type="subcellular location">
    <subcellularLocation>
        <location evidence="5">Cell membrane</location>
        <topology evidence="5">Multi-pass membrane protein</topology>
    </subcellularLocation>
    <subcellularLocation>
        <location evidence="1">Membrane</location>
        <topology evidence="1">Multi-pass membrane protein</topology>
    </subcellularLocation>
</comment>
<feature type="transmembrane region" description="Helical" evidence="5">
    <location>
        <begin position="35"/>
        <end position="56"/>
    </location>
</feature>
<dbReference type="InterPro" id="IPR000515">
    <property type="entry name" value="MetI-like"/>
</dbReference>
<dbReference type="OrthoDB" id="9794684at2"/>
<dbReference type="Proteomes" id="UP000092482">
    <property type="component" value="Chromosome"/>
</dbReference>
<dbReference type="Gene3D" id="1.10.3720.10">
    <property type="entry name" value="MetI-like"/>
    <property type="match status" value="1"/>
</dbReference>
<comment type="similarity">
    <text evidence="5">Belongs to the binding-protein-dependent transport system permease family.</text>
</comment>
<dbReference type="STRING" id="1758689.SGUI_0950"/>
<feature type="region of interest" description="Disordered" evidence="6">
    <location>
        <begin position="1"/>
        <end position="29"/>
    </location>
</feature>
<evidence type="ECO:0000313" key="8">
    <source>
        <dbReference type="EMBL" id="ANS78346.1"/>
    </source>
</evidence>
<dbReference type="SUPFAM" id="SSF161098">
    <property type="entry name" value="MetI-like"/>
    <property type="match status" value="1"/>
</dbReference>
<feature type="transmembrane region" description="Helical" evidence="5">
    <location>
        <begin position="234"/>
        <end position="252"/>
    </location>
</feature>
<keyword evidence="2 5" id="KW-0812">Transmembrane</keyword>
<dbReference type="PROSITE" id="PS50928">
    <property type="entry name" value="ABC_TM1"/>
    <property type="match status" value="1"/>
</dbReference>